<accession>A0A0F8XBV6</accession>
<name>A0A0F8XBV6_9ZZZZ</name>
<sequence length="36" mass="3725">MSIAAGLGQALGLGLEKGVKTGLQSVLTNFKKQTQH</sequence>
<reference evidence="1" key="1">
    <citation type="journal article" date="2015" name="Nature">
        <title>Complex archaea that bridge the gap between prokaryotes and eukaryotes.</title>
        <authorList>
            <person name="Spang A."/>
            <person name="Saw J.H."/>
            <person name="Jorgensen S.L."/>
            <person name="Zaremba-Niedzwiedzka K."/>
            <person name="Martijn J."/>
            <person name="Lind A.E."/>
            <person name="van Eijk R."/>
            <person name="Schleper C."/>
            <person name="Guy L."/>
            <person name="Ettema T.J."/>
        </authorList>
    </citation>
    <scope>NUCLEOTIDE SEQUENCE</scope>
</reference>
<evidence type="ECO:0000313" key="1">
    <source>
        <dbReference type="EMBL" id="KKK58410.1"/>
    </source>
</evidence>
<protein>
    <submittedName>
        <fullName evidence="1">Uncharacterized protein</fullName>
    </submittedName>
</protein>
<gene>
    <name evidence="1" type="ORF">LCGC14_3044730</name>
</gene>
<comment type="caution">
    <text evidence="1">The sequence shown here is derived from an EMBL/GenBank/DDBJ whole genome shotgun (WGS) entry which is preliminary data.</text>
</comment>
<proteinExistence type="predicted"/>
<organism evidence="1">
    <name type="scientific">marine sediment metagenome</name>
    <dbReference type="NCBI Taxonomy" id="412755"/>
    <lineage>
        <taxon>unclassified sequences</taxon>
        <taxon>metagenomes</taxon>
        <taxon>ecological metagenomes</taxon>
    </lineage>
</organism>
<dbReference type="AlphaFoldDB" id="A0A0F8XBV6"/>
<dbReference type="EMBL" id="LAZR01063997">
    <property type="protein sequence ID" value="KKK58410.1"/>
    <property type="molecule type" value="Genomic_DNA"/>
</dbReference>